<reference evidence="1 2" key="1">
    <citation type="journal article" date="2013" name="Genome Announc.">
        <title>Draft Genome Sequence of Streptomyces viridochromogenes Strain Tu57, Producer of Avilamycin.</title>
        <authorList>
            <person name="Gruning B.A."/>
            <person name="Erxleben A."/>
            <person name="Hahnlein A."/>
            <person name="Gunther S."/>
        </authorList>
    </citation>
    <scope>NUCLEOTIDE SEQUENCE [LARGE SCALE GENOMIC DNA]</scope>
    <source>
        <strain evidence="1 2">Tue57</strain>
    </source>
</reference>
<proteinExistence type="predicted"/>
<accession>L8PU40</accession>
<dbReference type="PATRIC" id="fig|1160705.3.peg.120"/>
<gene>
    <name evidence="1" type="ORF">STVIR_0122</name>
</gene>
<dbReference type="AlphaFoldDB" id="L8PU40"/>
<sequence length="46" mass="4606">MYSQRVGGELHFPAGGHLMGSHLPAGGDAALMFGDACSMVASASRG</sequence>
<organism evidence="1 2">
    <name type="scientific">Streptomyces viridochromogenes Tue57</name>
    <dbReference type="NCBI Taxonomy" id="1160705"/>
    <lineage>
        <taxon>Bacteria</taxon>
        <taxon>Bacillati</taxon>
        <taxon>Actinomycetota</taxon>
        <taxon>Actinomycetes</taxon>
        <taxon>Kitasatosporales</taxon>
        <taxon>Streptomycetaceae</taxon>
        <taxon>Streptomyces</taxon>
    </lineage>
</organism>
<comment type="caution">
    <text evidence="1">The sequence shown here is derived from an EMBL/GenBank/DDBJ whole genome shotgun (WGS) entry which is preliminary data.</text>
</comment>
<dbReference type="EMBL" id="AMLP01000006">
    <property type="protein sequence ID" value="ELS58922.1"/>
    <property type="molecule type" value="Genomic_DNA"/>
</dbReference>
<dbReference type="Proteomes" id="UP000011205">
    <property type="component" value="Unassembled WGS sequence"/>
</dbReference>
<protein>
    <submittedName>
        <fullName evidence="1">Uncharacterized protein</fullName>
    </submittedName>
</protein>
<dbReference type="RefSeq" id="WP_003995467.1">
    <property type="nucleotide sequence ID" value="NZ_AMLP01000006.1"/>
</dbReference>
<evidence type="ECO:0000313" key="2">
    <source>
        <dbReference type="Proteomes" id="UP000011205"/>
    </source>
</evidence>
<evidence type="ECO:0000313" key="1">
    <source>
        <dbReference type="EMBL" id="ELS58922.1"/>
    </source>
</evidence>
<name>L8PU40_STRVR</name>